<gene>
    <name evidence="5" type="primary">xdhB</name>
    <name evidence="5" type="ORF">DYP60_04295</name>
</gene>
<dbReference type="InterPro" id="IPR036318">
    <property type="entry name" value="FAD-bd_PCMH-like_sf"/>
</dbReference>
<dbReference type="InterPro" id="IPR051312">
    <property type="entry name" value="Diverse_Substr_Oxidored"/>
</dbReference>
<dbReference type="Gene3D" id="3.30.465.10">
    <property type="match status" value="1"/>
</dbReference>
<organism evidence="5 6">
    <name type="scientific">Sphaerochaeta halotolerans</name>
    <dbReference type="NCBI Taxonomy" id="2293840"/>
    <lineage>
        <taxon>Bacteria</taxon>
        <taxon>Pseudomonadati</taxon>
        <taxon>Spirochaetota</taxon>
        <taxon>Spirochaetia</taxon>
        <taxon>Spirochaetales</taxon>
        <taxon>Sphaerochaetaceae</taxon>
        <taxon>Sphaerochaeta</taxon>
    </lineage>
</organism>
<dbReference type="NCBIfam" id="NF007427">
    <property type="entry name" value="PRK09971.1"/>
    <property type="match status" value="1"/>
</dbReference>
<evidence type="ECO:0000259" key="4">
    <source>
        <dbReference type="PROSITE" id="PS51387"/>
    </source>
</evidence>
<dbReference type="InterPro" id="IPR036683">
    <property type="entry name" value="CO_DH_flav_C_dom_sf"/>
</dbReference>
<dbReference type="InterPro" id="IPR005107">
    <property type="entry name" value="CO_DH_flav_C"/>
</dbReference>
<reference evidence="6" key="1">
    <citation type="submission" date="2018-08" db="EMBL/GenBank/DDBJ databases">
        <authorList>
            <person name="Grouzdev D.S."/>
            <person name="Krutkina M.S."/>
        </authorList>
    </citation>
    <scope>NUCLEOTIDE SEQUENCE [LARGE SCALE GENOMIC DNA]</scope>
    <source>
        <strain evidence="6">4-11</strain>
    </source>
</reference>
<dbReference type="InterPro" id="IPR016169">
    <property type="entry name" value="FAD-bd_PCMH_sub2"/>
</dbReference>
<comment type="caution">
    <text evidence="5">The sequence shown here is derived from an EMBL/GenBank/DDBJ whole genome shotgun (WGS) entry which is preliminary data.</text>
</comment>
<dbReference type="OrthoDB" id="9789842at2"/>
<dbReference type="SUPFAM" id="SSF56176">
    <property type="entry name" value="FAD-binding/transporter-associated domain-like"/>
    <property type="match status" value="1"/>
</dbReference>
<dbReference type="InterPro" id="IPR016166">
    <property type="entry name" value="FAD-bd_PCMH"/>
</dbReference>
<keyword evidence="3" id="KW-0560">Oxidoreductase</keyword>
<evidence type="ECO:0000313" key="5">
    <source>
        <dbReference type="EMBL" id="RFU95700.1"/>
    </source>
</evidence>
<dbReference type="PANTHER" id="PTHR42659:SF9">
    <property type="entry name" value="XANTHINE DEHYDROGENASE FAD-BINDING SUBUNIT XDHB-RELATED"/>
    <property type="match status" value="1"/>
</dbReference>
<keyword evidence="1" id="KW-0285">Flavoprotein</keyword>
<dbReference type="GO" id="GO:0004854">
    <property type="term" value="F:xanthine dehydrogenase activity"/>
    <property type="evidence" value="ECO:0007669"/>
    <property type="project" value="InterPro"/>
</dbReference>
<protein>
    <submittedName>
        <fullName evidence="5">Xanthine dehydrogenase FAD-binding subunit XdhB</fullName>
    </submittedName>
</protein>
<dbReference type="SUPFAM" id="SSF55447">
    <property type="entry name" value="CO dehydrogenase flavoprotein C-terminal domain-like"/>
    <property type="match status" value="1"/>
</dbReference>
<dbReference type="GO" id="GO:0071949">
    <property type="term" value="F:FAD binding"/>
    <property type="evidence" value="ECO:0007669"/>
    <property type="project" value="InterPro"/>
</dbReference>
<dbReference type="InterPro" id="IPR002346">
    <property type="entry name" value="Mopterin_DH_FAD-bd"/>
</dbReference>
<keyword evidence="2" id="KW-0274">FAD</keyword>
<name>A0A372MKH4_9SPIR</name>
<proteinExistence type="predicted"/>
<dbReference type="Pfam" id="PF03450">
    <property type="entry name" value="CO_deh_flav_C"/>
    <property type="match status" value="1"/>
</dbReference>
<dbReference type="Gene3D" id="3.30.43.10">
    <property type="entry name" value="Uridine Diphospho-n-acetylenolpyruvylglucosamine Reductase, domain 2"/>
    <property type="match status" value="1"/>
</dbReference>
<dbReference type="Pfam" id="PF00941">
    <property type="entry name" value="FAD_binding_5"/>
    <property type="match status" value="1"/>
</dbReference>
<evidence type="ECO:0000256" key="2">
    <source>
        <dbReference type="ARBA" id="ARBA00022827"/>
    </source>
</evidence>
<dbReference type="RefSeq" id="WP_117329647.1">
    <property type="nucleotide sequence ID" value="NZ_QUWK01000003.1"/>
</dbReference>
<dbReference type="AlphaFoldDB" id="A0A372MKH4"/>
<dbReference type="InterPro" id="IPR016167">
    <property type="entry name" value="FAD-bd_PCMH_sub1"/>
</dbReference>
<feature type="domain" description="FAD-binding PCMH-type" evidence="4">
    <location>
        <begin position="1"/>
        <end position="176"/>
    </location>
</feature>
<dbReference type="SMART" id="SM01092">
    <property type="entry name" value="CO_deh_flav_C"/>
    <property type="match status" value="1"/>
</dbReference>
<evidence type="ECO:0000313" key="6">
    <source>
        <dbReference type="Proteomes" id="UP000264002"/>
    </source>
</evidence>
<dbReference type="Proteomes" id="UP000264002">
    <property type="component" value="Unassembled WGS sequence"/>
</dbReference>
<dbReference type="Gene3D" id="3.30.390.50">
    <property type="entry name" value="CO dehydrogenase flavoprotein, C-terminal domain"/>
    <property type="match status" value="1"/>
</dbReference>
<dbReference type="EMBL" id="QUWK01000003">
    <property type="protein sequence ID" value="RFU95700.1"/>
    <property type="molecule type" value="Genomic_DNA"/>
</dbReference>
<dbReference type="PROSITE" id="PS51387">
    <property type="entry name" value="FAD_PCMH"/>
    <property type="match status" value="1"/>
</dbReference>
<evidence type="ECO:0000256" key="3">
    <source>
        <dbReference type="ARBA" id="ARBA00023002"/>
    </source>
</evidence>
<keyword evidence="6" id="KW-1185">Reference proteome</keyword>
<dbReference type="NCBIfam" id="NF043083">
    <property type="entry name" value="XdhB_XDHase"/>
    <property type="match status" value="1"/>
</dbReference>
<dbReference type="InterPro" id="IPR050031">
    <property type="entry name" value="XdhB_XDHase"/>
</dbReference>
<dbReference type="FunFam" id="3.30.465.10:FF:000017">
    <property type="entry name" value="Xanthine dehydrogenase, FAD binding subunit"/>
    <property type="match status" value="1"/>
</dbReference>
<dbReference type="PANTHER" id="PTHR42659">
    <property type="entry name" value="XANTHINE DEHYDROGENASE SUBUNIT C-RELATED"/>
    <property type="match status" value="1"/>
</dbReference>
<dbReference type="GO" id="GO:0002197">
    <property type="term" value="C:xanthine dehydrogenase complex"/>
    <property type="evidence" value="ECO:0007669"/>
    <property type="project" value="InterPro"/>
</dbReference>
<sequence>MYNFNKLYEPTSVEEALRLKKEHPEALLLAGGSDILIKIREGKLAGCDLINIYMLEELRGICLEDDGSILIRPLTSFTDVSMHPVIKGHVPVLGEAVDQIGGPQIRNIGTIGGNICNGVTSADSATTFKTYDAVLELTSMDGIRLLPYAEFNLGPGKVDLRPDEIMTGIRIPKESYENTYGHYIKYAMRRAMDIATLGCSVNVRLSKSKDSIDRLRIAFGVAAPIPIRSTHAEESAQGHALDAALLEAVAEGALADVTPRTSWRASKEFRLQLVKELARRATKAAVEKAGGTING</sequence>
<evidence type="ECO:0000256" key="1">
    <source>
        <dbReference type="ARBA" id="ARBA00022630"/>
    </source>
</evidence>
<accession>A0A372MKH4</accession>
<reference evidence="5 6" key="2">
    <citation type="submission" date="2018-09" db="EMBL/GenBank/DDBJ databases">
        <title>Genome of Sphaerochaeta halotolerans strain 4-11.</title>
        <authorList>
            <person name="Nazina T.N."/>
            <person name="Sokolova D.S."/>
        </authorList>
    </citation>
    <scope>NUCLEOTIDE SEQUENCE [LARGE SCALE GENOMIC DNA]</scope>
    <source>
        <strain evidence="5 6">4-11</strain>
    </source>
</reference>